<name>A0A3E3DW93_9FIRM</name>
<dbReference type="EMBL" id="QUSM01000005">
    <property type="protein sequence ID" value="RGD73511.1"/>
    <property type="molecule type" value="Genomic_DNA"/>
</dbReference>
<dbReference type="Proteomes" id="UP000261212">
    <property type="component" value="Unassembled WGS sequence"/>
</dbReference>
<evidence type="ECO:0000259" key="8">
    <source>
        <dbReference type="PROSITE" id="PS50249"/>
    </source>
</evidence>
<gene>
    <name evidence="9" type="primary">radC</name>
    <name evidence="9" type="ORF">DW687_09130</name>
</gene>
<sequence length="224" mass="25335">MKSDKEILSGIEERLYDEGVGELTDSELVALIIRKGDSTKSVLELSNNIIRRYGASLRDLIGITREELKNDNPGMTDLKCDMILASLEIGRRAYLKKEKQEIITCVMDIVDLLSYDMSFLDEEHFKVILLNTKNMVIETELISIGTINTSLVHVREVFRNAIKKNANSIILAHNHPSGDSTPSIEDEHLTKRLKDAGELIGIKVIDHVIIGKDNYFSFMEENML</sequence>
<proteinExistence type="inferred from homology"/>
<evidence type="ECO:0000256" key="4">
    <source>
        <dbReference type="ARBA" id="ARBA00022801"/>
    </source>
</evidence>
<keyword evidence="4" id="KW-0378">Hydrolase</keyword>
<dbReference type="RefSeq" id="WP_117532523.1">
    <property type="nucleotide sequence ID" value="NZ_QUSM01000005.1"/>
</dbReference>
<dbReference type="Gene3D" id="3.40.140.10">
    <property type="entry name" value="Cytidine Deaminase, domain 2"/>
    <property type="match status" value="1"/>
</dbReference>
<dbReference type="AlphaFoldDB" id="A0A3E3DW93"/>
<keyword evidence="3" id="KW-0479">Metal-binding</keyword>
<evidence type="ECO:0000256" key="2">
    <source>
        <dbReference type="ARBA" id="ARBA00022670"/>
    </source>
</evidence>
<evidence type="ECO:0000256" key="7">
    <source>
        <dbReference type="RuleBase" id="RU003797"/>
    </source>
</evidence>
<feature type="domain" description="MPN" evidence="8">
    <location>
        <begin position="102"/>
        <end position="224"/>
    </location>
</feature>
<comment type="caution">
    <text evidence="9">The sequence shown here is derived from an EMBL/GenBank/DDBJ whole genome shotgun (WGS) entry which is preliminary data.</text>
</comment>
<evidence type="ECO:0000313" key="9">
    <source>
        <dbReference type="EMBL" id="RGD73511.1"/>
    </source>
</evidence>
<keyword evidence="2" id="KW-0645">Protease</keyword>
<dbReference type="InterPro" id="IPR046778">
    <property type="entry name" value="UPF0758_N"/>
</dbReference>
<dbReference type="GO" id="GO:0006508">
    <property type="term" value="P:proteolysis"/>
    <property type="evidence" value="ECO:0007669"/>
    <property type="project" value="UniProtKB-KW"/>
</dbReference>
<protein>
    <submittedName>
        <fullName evidence="9">DNA repair protein RadC</fullName>
    </submittedName>
</protein>
<dbReference type="InterPro" id="IPR001405">
    <property type="entry name" value="UPF0758"/>
</dbReference>
<keyword evidence="5" id="KW-0862">Zinc</keyword>
<dbReference type="InterPro" id="IPR020891">
    <property type="entry name" value="UPF0758_CS"/>
</dbReference>
<accession>A0A3E3DW93</accession>
<dbReference type="NCBIfam" id="NF000642">
    <property type="entry name" value="PRK00024.1"/>
    <property type="match status" value="1"/>
</dbReference>
<comment type="similarity">
    <text evidence="1 7">Belongs to the UPF0758 family.</text>
</comment>
<dbReference type="PROSITE" id="PS01302">
    <property type="entry name" value="UPF0758"/>
    <property type="match status" value="1"/>
</dbReference>
<organism evidence="9 10">
    <name type="scientific">Anaerofustis stercorihominis</name>
    <dbReference type="NCBI Taxonomy" id="214853"/>
    <lineage>
        <taxon>Bacteria</taxon>
        <taxon>Bacillati</taxon>
        <taxon>Bacillota</taxon>
        <taxon>Clostridia</taxon>
        <taxon>Eubacteriales</taxon>
        <taxon>Eubacteriaceae</taxon>
        <taxon>Anaerofustis</taxon>
    </lineage>
</organism>
<evidence type="ECO:0000256" key="5">
    <source>
        <dbReference type="ARBA" id="ARBA00022833"/>
    </source>
</evidence>
<dbReference type="InterPro" id="IPR025657">
    <property type="entry name" value="RadC_JAB"/>
</dbReference>
<evidence type="ECO:0000256" key="1">
    <source>
        <dbReference type="ARBA" id="ARBA00010243"/>
    </source>
</evidence>
<dbReference type="Pfam" id="PF04002">
    <property type="entry name" value="RadC"/>
    <property type="match status" value="1"/>
</dbReference>
<evidence type="ECO:0000313" key="10">
    <source>
        <dbReference type="Proteomes" id="UP000261212"/>
    </source>
</evidence>
<dbReference type="GO" id="GO:0008237">
    <property type="term" value="F:metallopeptidase activity"/>
    <property type="evidence" value="ECO:0007669"/>
    <property type="project" value="UniProtKB-KW"/>
</dbReference>
<dbReference type="PANTHER" id="PTHR30471:SF3">
    <property type="entry name" value="UPF0758 PROTEIN YEES-RELATED"/>
    <property type="match status" value="1"/>
</dbReference>
<dbReference type="PROSITE" id="PS50249">
    <property type="entry name" value="MPN"/>
    <property type="match status" value="1"/>
</dbReference>
<keyword evidence="6" id="KW-0482">Metalloprotease</keyword>
<dbReference type="CDD" id="cd08071">
    <property type="entry name" value="MPN_DUF2466"/>
    <property type="match status" value="1"/>
</dbReference>
<evidence type="ECO:0000256" key="6">
    <source>
        <dbReference type="ARBA" id="ARBA00023049"/>
    </source>
</evidence>
<dbReference type="InterPro" id="IPR037518">
    <property type="entry name" value="MPN"/>
</dbReference>
<evidence type="ECO:0000256" key="3">
    <source>
        <dbReference type="ARBA" id="ARBA00022723"/>
    </source>
</evidence>
<dbReference type="PANTHER" id="PTHR30471">
    <property type="entry name" value="DNA REPAIR PROTEIN RADC"/>
    <property type="match status" value="1"/>
</dbReference>
<dbReference type="GO" id="GO:0046872">
    <property type="term" value="F:metal ion binding"/>
    <property type="evidence" value="ECO:0007669"/>
    <property type="project" value="UniProtKB-KW"/>
</dbReference>
<dbReference type="Pfam" id="PF20582">
    <property type="entry name" value="UPF0758_N"/>
    <property type="match status" value="1"/>
</dbReference>
<dbReference type="NCBIfam" id="TIGR00608">
    <property type="entry name" value="radc"/>
    <property type="match status" value="1"/>
</dbReference>
<reference evidence="9 10" key="1">
    <citation type="submission" date="2018-08" db="EMBL/GenBank/DDBJ databases">
        <title>A genome reference for cultivated species of the human gut microbiota.</title>
        <authorList>
            <person name="Zou Y."/>
            <person name="Xue W."/>
            <person name="Luo G."/>
        </authorList>
    </citation>
    <scope>NUCLEOTIDE SEQUENCE [LARGE SCALE GENOMIC DNA]</scope>
    <source>
        <strain evidence="9 10">AM25-6</strain>
    </source>
</reference>